<feature type="transmembrane region" description="Helical" evidence="1">
    <location>
        <begin position="53"/>
        <end position="77"/>
    </location>
</feature>
<organism evidence="3 4">
    <name type="scientific">Candidatus Jorgensenbacteria bacterium GW2011_GWA2_45_9</name>
    <dbReference type="NCBI Taxonomy" id="1618663"/>
    <lineage>
        <taxon>Bacteria</taxon>
        <taxon>Candidatus Joergenseniibacteriota</taxon>
    </lineage>
</organism>
<keyword evidence="1" id="KW-0812">Transmembrane</keyword>
<evidence type="ECO:0000313" key="4">
    <source>
        <dbReference type="Proteomes" id="UP000034727"/>
    </source>
</evidence>
<dbReference type="EMBL" id="LCLJ01000006">
    <property type="protein sequence ID" value="KKU15597.1"/>
    <property type="molecule type" value="Genomic_DNA"/>
</dbReference>
<evidence type="ECO:0000313" key="3">
    <source>
        <dbReference type="EMBL" id="KKU15597.1"/>
    </source>
</evidence>
<keyword evidence="1" id="KW-0472">Membrane</keyword>
<feature type="transmembrane region" description="Helical" evidence="1">
    <location>
        <begin position="93"/>
        <end position="111"/>
    </location>
</feature>
<evidence type="ECO:0000256" key="2">
    <source>
        <dbReference type="SAM" id="SignalP"/>
    </source>
</evidence>
<feature type="chain" id="PRO_5002538754" evidence="2">
    <location>
        <begin position="30"/>
        <end position="561"/>
    </location>
</feature>
<accession>A0A0G1N5Q8</accession>
<proteinExistence type="predicted"/>
<sequence length="561" mass="60349">MGLFYFSKKTVFIAVLSCFLFIVAASASAQLKVDTSLISPDAASSDIPEFISKFYEFGLAISGILAVGMIVAGAIYYTTTGPTPQKQTDAKDMMLSAIWGLLLLFGSYLILKSINPQLIKLRAPGTGLTEGTSPPGIGIIGNCSSTTAYAHNIEIDGKVVTITDGTLKNNSTGKDLVCVGGISPIDPKTGLCQCYIGEIAEIVCPVEYNPKNIPNPFPNYSWTTDSKLLLNTSATNDISVGGCPRKVTIKASQFKTIDCDSCEDDWEFNDTNTHKNKDDDGNLVDTVGWVWPYYPKNKPYTEVDGIKKSNAICVLYAYYKTKDGDVERADLDGLKPCSFSLDTTDVEPFYPLTYGGGNQIDSGAPQATLPISNPDPEDKTLAIELFINQQLKVGFSTSATCDPSSNANDILLAASYGFYPPVCFHGCGGVPTAVCPSGGPSGNISLSKTMMKNLILFAQNVNKNISFDGIIFKFPRFAITSLTGGDHAINSEHYKGRAVDIVPEGENEGIWNIVSGFIKTFTFTGVREAFCEYIGADGRTNFTCAGIFGPGATNQHIHIEF</sequence>
<evidence type="ECO:0000256" key="1">
    <source>
        <dbReference type="SAM" id="Phobius"/>
    </source>
</evidence>
<keyword evidence="2" id="KW-0732">Signal</keyword>
<comment type="caution">
    <text evidence="3">The sequence shown here is derived from an EMBL/GenBank/DDBJ whole genome shotgun (WGS) entry which is preliminary data.</text>
</comment>
<feature type="signal peptide" evidence="2">
    <location>
        <begin position="1"/>
        <end position="29"/>
    </location>
</feature>
<keyword evidence="1" id="KW-1133">Transmembrane helix</keyword>
<gene>
    <name evidence="3" type="ORF">UX22_C0006G0005</name>
</gene>
<dbReference type="AlphaFoldDB" id="A0A0G1N5Q8"/>
<protein>
    <submittedName>
        <fullName evidence="3">Uncharacterized protein</fullName>
    </submittedName>
</protein>
<reference evidence="3 4" key="1">
    <citation type="journal article" date="2015" name="Nature">
        <title>rRNA introns, odd ribosomes, and small enigmatic genomes across a large radiation of phyla.</title>
        <authorList>
            <person name="Brown C.T."/>
            <person name="Hug L.A."/>
            <person name="Thomas B.C."/>
            <person name="Sharon I."/>
            <person name="Castelle C.J."/>
            <person name="Singh A."/>
            <person name="Wilkins M.J."/>
            <person name="Williams K.H."/>
            <person name="Banfield J.F."/>
        </authorList>
    </citation>
    <scope>NUCLEOTIDE SEQUENCE [LARGE SCALE GENOMIC DNA]</scope>
</reference>
<name>A0A0G1N5Q8_9BACT</name>
<dbReference type="Proteomes" id="UP000034727">
    <property type="component" value="Unassembled WGS sequence"/>
</dbReference>